<name>A0ABP9I530_9ACTN</name>
<dbReference type="RefSeq" id="WP_345679787.1">
    <property type="nucleotide sequence ID" value="NZ_BAABHS010000035.1"/>
</dbReference>
<comment type="caution">
    <text evidence="3">The sequence shown here is derived from an EMBL/GenBank/DDBJ whole genome shotgun (WGS) entry which is preliminary data.</text>
</comment>
<dbReference type="InterPro" id="IPR004378">
    <property type="entry name" value="F420H2_quin_Rdtase"/>
</dbReference>
<dbReference type="Pfam" id="PF04075">
    <property type="entry name" value="F420H2_quin_red"/>
    <property type="match status" value="1"/>
</dbReference>
<comment type="similarity">
    <text evidence="1">Belongs to the F420H(2)-dependent quinone reductase family.</text>
</comment>
<evidence type="ECO:0000256" key="2">
    <source>
        <dbReference type="ARBA" id="ARBA00049106"/>
    </source>
</evidence>
<dbReference type="NCBIfam" id="TIGR00026">
    <property type="entry name" value="hi_GC_TIGR00026"/>
    <property type="match status" value="1"/>
</dbReference>
<dbReference type="Proteomes" id="UP001500466">
    <property type="component" value="Unassembled WGS sequence"/>
</dbReference>
<comment type="catalytic activity">
    <reaction evidence="2">
        <text>oxidized coenzyme F420-(gamma-L-Glu)(n) + a quinol + H(+) = reduced coenzyme F420-(gamma-L-Glu)(n) + a quinone</text>
        <dbReference type="Rhea" id="RHEA:39663"/>
        <dbReference type="Rhea" id="RHEA-COMP:12939"/>
        <dbReference type="Rhea" id="RHEA-COMP:14378"/>
        <dbReference type="ChEBI" id="CHEBI:15378"/>
        <dbReference type="ChEBI" id="CHEBI:24646"/>
        <dbReference type="ChEBI" id="CHEBI:132124"/>
        <dbReference type="ChEBI" id="CHEBI:133980"/>
        <dbReference type="ChEBI" id="CHEBI:139511"/>
    </reaction>
</comment>
<dbReference type="PANTHER" id="PTHR39428:SF3">
    <property type="entry name" value="DEAZAFLAVIN-DEPENDENT NITROREDUCTASE"/>
    <property type="match status" value="1"/>
</dbReference>
<evidence type="ECO:0000313" key="4">
    <source>
        <dbReference type="Proteomes" id="UP001500466"/>
    </source>
</evidence>
<protein>
    <submittedName>
        <fullName evidence="3">Nitroreductase family deazaflavin-dependent oxidoreductase</fullName>
    </submittedName>
</protein>
<organism evidence="3 4">
    <name type="scientific">Yinghuangia aomiensis</name>
    <dbReference type="NCBI Taxonomy" id="676205"/>
    <lineage>
        <taxon>Bacteria</taxon>
        <taxon>Bacillati</taxon>
        <taxon>Actinomycetota</taxon>
        <taxon>Actinomycetes</taxon>
        <taxon>Kitasatosporales</taxon>
        <taxon>Streptomycetaceae</taxon>
        <taxon>Yinghuangia</taxon>
    </lineage>
</organism>
<gene>
    <name evidence="3" type="ORF">GCM10023205_69470</name>
</gene>
<keyword evidence="4" id="KW-1185">Reference proteome</keyword>
<dbReference type="Gene3D" id="2.30.110.10">
    <property type="entry name" value="Electron Transport, Fmn-binding Protein, Chain A"/>
    <property type="match status" value="1"/>
</dbReference>
<reference evidence="4" key="1">
    <citation type="journal article" date="2019" name="Int. J. Syst. Evol. Microbiol.">
        <title>The Global Catalogue of Microorganisms (GCM) 10K type strain sequencing project: providing services to taxonomists for standard genome sequencing and annotation.</title>
        <authorList>
            <consortium name="The Broad Institute Genomics Platform"/>
            <consortium name="The Broad Institute Genome Sequencing Center for Infectious Disease"/>
            <person name="Wu L."/>
            <person name="Ma J."/>
        </authorList>
    </citation>
    <scope>NUCLEOTIDE SEQUENCE [LARGE SCALE GENOMIC DNA]</scope>
    <source>
        <strain evidence="4">JCM 17986</strain>
    </source>
</reference>
<accession>A0ABP9I530</accession>
<dbReference type="InterPro" id="IPR012349">
    <property type="entry name" value="Split_barrel_FMN-bd"/>
</dbReference>
<evidence type="ECO:0000313" key="3">
    <source>
        <dbReference type="EMBL" id="GAA4988576.1"/>
    </source>
</evidence>
<dbReference type="EMBL" id="BAABHS010000035">
    <property type="protein sequence ID" value="GAA4988576.1"/>
    <property type="molecule type" value="Genomic_DNA"/>
</dbReference>
<dbReference type="PANTHER" id="PTHR39428">
    <property type="entry name" value="F420H(2)-DEPENDENT QUINONE REDUCTASE RV1261C"/>
    <property type="match status" value="1"/>
</dbReference>
<sequence>MAWEGEYEPNPHNWVADHVARYEESNGNKGRTMNGRPVVILTTRGAKSGKIRKVPLMRVSDGTRYAAVASLGGAPNHPVWYYNLVAHPDEVRLQDGPVVKEYRARLAEGAEREEWWERAVEAYHEYADYQKKTDRVIPLFVLEPVD</sequence>
<evidence type="ECO:0000256" key="1">
    <source>
        <dbReference type="ARBA" id="ARBA00008710"/>
    </source>
</evidence>
<proteinExistence type="inferred from homology"/>